<dbReference type="AlphaFoldDB" id="E3ZNL8"/>
<dbReference type="Proteomes" id="UP000004302">
    <property type="component" value="Chromosome"/>
</dbReference>
<dbReference type="EMBL" id="ADXJ01000456">
    <property type="protein sequence ID" value="EFS00787.1"/>
    <property type="molecule type" value="Genomic_DNA"/>
</dbReference>
<reference evidence="2 3" key="1">
    <citation type="journal article" date="2010" name="Microbiol. Resour. Announc.">
        <title>Comparative genomics of the bacterial genus Listeria: Genome evolution is characterized by limited gene acquisition and limited gene loss.</title>
        <authorList>
            <person name="den Bakker H.C."/>
            <person name="Cummings C.A."/>
            <person name="Ferreira V."/>
            <person name="Vatta P."/>
            <person name="Orsi R.H."/>
            <person name="Degoricija L."/>
            <person name="Barker M."/>
            <person name="Petrauskene O."/>
            <person name="Furtado M.R."/>
            <person name="Wiedmann M."/>
        </authorList>
    </citation>
    <scope>NUCLEOTIDE SEQUENCE [LARGE SCALE GENOMIC DNA]</scope>
    <source>
        <strain evidence="2 3">FSL N1-067</strain>
    </source>
</reference>
<dbReference type="Pfam" id="PF08678">
    <property type="entry name" value="Rsbr_N"/>
    <property type="match status" value="1"/>
</dbReference>
<feature type="non-terminal residue" evidence="2">
    <location>
        <position position="147"/>
    </location>
</feature>
<dbReference type="GO" id="GO:0020037">
    <property type="term" value="F:heme binding"/>
    <property type="evidence" value="ECO:0007669"/>
    <property type="project" value="InterPro"/>
</dbReference>
<name>E3ZNL8_LISSE</name>
<dbReference type="InterPro" id="IPR012292">
    <property type="entry name" value="Globin/Proto"/>
</dbReference>
<dbReference type="CDD" id="cd19413">
    <property type="entry name" value="RsbR_N-like"/>
    <property type="match status" value="1"/>
</dbReference>
<accession>E3ZNL8</accession>
<evidence type="ECO:0000313" key="3">
    <source>
        <dbReference type="Proteomes" id="UP000004302"/>
    </source>
</evidence>
<protein>
    <submittedName>
        <fullName evidence="2">Modulator protein RsbR</fullName>
    </submittedName>
</protein>
<evidence type="ECO:0000313" key="2">
    <source>
        <dbReference type="EMBL" id="EFS00787.1"/>
    </source>
</evidence>
<dbReference type="Gene3D" id="1.10.490.10">
    <property type="entry name" value="Globins"/>
    <property type="match status" value="1"/>
</dbReference>
<organism evidence="2 3">
    <name type="scientific">Listeria seeligeri FSL N1-067</name>
    <dbReference type="NCBI Taxonomy" id="702453"/>
    <lineage>
        <taxon>Bacteria</taxon>
        <taxon>Bacillati</taxon>
        <taxon>Bacillota</taxon>
        <taxon>Bacilli</taxon>
        <taxon>Bacillales</taxon>
        <taxon>Listeriaceae</taxon>
        <taxon>Listeria</taxon>
    </lineage>
</organism>
<gene>
    <name evidence="2" type="ORF">NT03LS_1044</name>
</gene>
<evidence type="ECO:0000259" key="1">
    <source>
        <dbReference type="Pfam" id="PF08678"/>
    </source>
</evidence>
<proteinExistence type="predicted"/>
<comment type="caution">
    <text evidence="2">The sequence shown here is derived from an EMBL/GenBank/DDBJ whole genome shotgun (WGS) entry which is preliminary data.</text>
</comment>
<dbReference type="GO" id="GO:0019825">
    <property type="term" value="F:oxygen binding"/>
    <property type="evidence" value="ECO:0007669"/>
    <property type="project" value="InterPro"/>
</dbReference>
<sequence length="147" mass="17431">MYKDFANFIRTNKADLLNNWMNEMEKQSDQLINNIAKEPMYEETSQEFVDLIVSNITENGSKFNEKLDDFAEKVVHLGWPIHFVTTGLRVFGLLVYTAMRDEDLFLKREEKPEDDAYYRFETWLSSMYNKVVTAYADTWEKTVSIQK</sequence>
<feature type="domain" description="RsbS co-antagonist protein RsbRA N-terminal" evidence="1">
    <location>
        <begin position="9"/>
        <end position="140"/>
    </location>
</feature>
<dbReference type="HOGENOM" id="CLU_026775_3_0_9"/>
<dbReference type="InterPro" id="IPR014792">
    <property type="entry name" value="RsbRA_N"/>
</dbReference>